<evidence type="ECO:0000313" key="5">
    <source>
        <dbReference type="Proteomes" id="UP001188597"/>
    </source>
</evidence>
<comment type="catalytic activity">
    <reaction evidence="1">
        <text>chorismate = prephenate</text>
        <dbReference type="Rhea" id="RHEA:13897"/>
        <dbReference type="ChEBI" id="CHEBI:29748"/>
        <dbReference type="ChEBI" id="CHEBI:29934"/>
        <dbReference type="EC" id="5.4.99.5"/>
    </reaction>
</comment>
<sequence>MTVLFIHTSYIHKERVDESQSLTLESIRHSLIRQEDSIIFSLLGRAQYCYSEDTYACTAFFMEGFPGSLVGFMVTETEKASMPTWEDTTALMSILFFQQSYPNHCFHLYGIHRPIVLAHQLIQFFGMVTCRHVLHPCADSININKKALSKRIHYGKFVDRQNSENHLPATRLPLDCKYTSSSRNALFCYFPYDGARLMELLTYETVEAVI</sequence>
<evidence type="ECO:0000256" key="1">
    <source>
        <dbReference type="ARBA" id="ARBA00000824"/>
    </source>
</evidence>
<dbReference type="GO" id="GO:0046417">
    <property type="term" value="P:chorismate metabolic process"/>
    <property type="evidence" value="ECO:0007669"/>
    <property type="project" value="InterPro"/>
</dbReference>
<dbReference type="EC" id="5.4.99.5" evidence="2"/>
<dbReference type="GO" id="GO:0009073">
    <property type="term" value="P:aromatic amino acid family biosynthetic process"/>
    <property type="evidence" value="ECO:0007669"/>
    <property type="project" value="InterPro"/>
</dbReference>
<dbReference type="InterPro" id="IPR008238">
    <property type="entry name" value="Chorismate_mutase_AroQ_euk"/>
</dbReference>
<evidence type="ECO:0000313" key="4">
    <source>
        <dbReference type="EMBL" id="KAK3027384.1"/>
    </source>
</evidence>
<dbReference type="Proteomes" id="UP001188597">
    <property type="component" value="Unassembled WGS sequence"/>
</dbReference>
<dbReference type="GO" id="GO:0005737">
    <property type="term" value="C:cytoplasm"/>
    <property type="evidence" value="ECO:0007669"/>
    <property type="project" value="TreeGrafter"/>
</dbReference>
<keyword evidence="5" id="KW-1185">Reference proteome</keyword>
<gene>
    <name evidence="4" type="ORF">RJ639_040182</name>
</gene>
<evidence type="ECO:0000256" key="3">
    <source>
        <dbReference type="ARBA" id="ARBA00023235"/>
    </source>
</evidence>
<dbReference type="EMBL" id="JAVXUP010000463">
    <property type="protein sequence ID" value="KAK3027384.1"/>
    <property type="molecule type" value="Genomic_DNA"/>
</dbReference>
<dbReference type="GO" id="GO:0004106">
    <property type="term" value="F:chorismate mutase activity"/>
    <property type="evidence" value="ECO:0007669"/>
    <property type="project" value="UniProtKB-EC"/>
</dbReference>
<reference evidence="4" key="1">
    <citation type="submission" date="2022-12" db="EMBL/GenBank/DDBJ databases">
        <title>Draft genome assemblies for two species of Escallonia (Escalloniales).</title>
        <authorList>
            <person name="Chanderbali A."/>
            <person name="Dervinis C."/>
            <person name="Anghel I."/>
            <person name="Soltis D."/>
            <person name="Soltis P."/>
            <person name="Zapata F."/>
        </authorList>
    </citation>
    <scope>NUCLEOTIDE SEQUENCE</scope>
    <source>
        <strain evidence="4">UCBG64.0493</strain>
        <tissue evidence="4">Leaf</tissue>
    </source>
</reference>
<dbReference type="PANTHER" id="PTHR21145:SF15">
    <property type="entry name" value="CHORISMATE MUTASE 3, CHLOROPLASTIC"/>
    <property type="match status" value="1"/>
</dbReference>
<dbReference type="AlphaFoldDB" id="A0AA88WIJ4"/>
<proteinExistence type="predicted"/>
<name>A0AA88WIJ4_9ASTE</name>
<dbReference type="Gene3D" id="1.10.590.10">
    <property type="entry name" value="Chorismate mutase, AroQ class superfamily, eukaryotic"/>
    <property type="match status" value="1"/>
</dbReference>
<dbReference type="InterPro" id="IPR036263">
    <property type="entry name" value="Chorismate_II_sf"/>
</dbReference>
<accession>A0AA88WIJ4</accession>
<organism evidence="4 5">
    <name type="scientific">Escallonia herrerae</name>
    <dbReference type="NCBI Taxonomy" id="1293975"/>
    <lineage>
        <taxon>Eukaryota</taxon>
        <taxon>Viridiplantae</taxon>
        <taxon>Streptophyta</taxon>
        <taxon>Embryophyta</taxon>
        <taxon>Tracheophyta</taxon>
        <taxon>Spermatophyta</taxon>
        <taxon>Magnoliopsida</taxon>
        <taxon>eudicotyledons</taxon>
        <taxon>Gunneridae</taxon>
        <taxon>Pentapetalae</taxon>
        <taxon>asterids</taxon>
        <taxon>campanulids</taxon>
        <taxon>Escalloniales</taxon>
        <taxon>Escalloniaceae</taxon>
        <taxon>Escallonia</taxon>
    </lineage>
</organism>
<comment type="caution">
    <text evidence="4">The sequence shown here is derived from an EMBL/GenBank/DDBJ whole genome shotgun (WGS) entry which is preliminary data.</text>
</comment>
<protein>
    <recommendedName>
        <fullName evidence="2">chorismate mutase</fullName>
        <ecNumber evidence="2">5.4.99.5</ecNumber>
    </recommendedName>
</protein>
<keyword evidence="3" id="KW-0413">Isomerase</keyword>
<dbReference type="SUPFAM" id="SSF48600">
    <property type="entry name" value="Chorismate mutase II"/>
    <property type="match status" value="1"/>
</dbReference>
<evidence type="ECO:0000256" key="2">
    <source>
        <dbReference type="ARBA" id="ARBA00012404"/>
    </source>
</evidence>
<dbReference type="InterPro" id="IPR037039">
    <property type="entry name" value="CM_AroQ_sf_eucaryotic"/>
</dbReference>
<dbReference type="PANTHER" id="PTHR21145">
    <property type="entry name" value="CHORISMATE MUTASE"/>
    <property type="match status" value="1"/>
</dbReference>